<protein>
    <submittedName>
        <fullName evidence="2">Uncharacterized protein</fullName>
    </submittedName>
</protein>
<feature type="transmembrane region" description="Helical" evidence="1">
    <location>
        <begin position="15"/>
        <end position="36"/>
    </location>
</feature>
<feature type="transmembrane region" description="Helical" evidence="1">
    <location>
        <begin position="80"/>
        <end position="104"/>
    </location>
</feature>
<evidence type="ECO:0000313" key="3">
    <source>
        <dbReference type="Proteomes" id="UP000034665"/>
    </source>
</evidence>
<keyword evidence="1" id="KW-0812">Transmembrane</keyword>
<feature type="transmembrane region" description="Helical" evidence="1">
    <location>
        <begin position="48"/>
        <end position="68"/>
    </location>
</feature>
<evidence type="ECO:0000313" key="2">
    <source>
        <dbReference type="EMBL" id="KKR12755.1"/>
    </source>
</evidence>
<dbReference type="AlphaFoldDB" id="A0A0G0QQV6"/>
<feature type="transmembrane region" description="Helical" evidence="1">
    <location>
        <begin position="110"/>
        <end position="129"/>
    </location>
</feature>
<keyword evidence="1" id="KW-0472">Membrane</keyword>
<evidence type="ECO:0000256" key="1">
    <source>
        <dbReference type="SAM" id="Phobius"/>
    </source>
</evidence>
<name>A0A0G0QQV6_9BACT</name>
<dbReference type="Proteomes" id="UP000034665">
    <property type="component" value="Unassembled WGS sequence"/>
</dbReference>
<proteinExistence type="predicted"/>
<reference evidence="2 3" key="1">
    <citation type="journal article" date="2015" name="Nature">
        <title>rRNA introns, odd ribosomes, and small enigmatic genomes across a large radiation of phyla.</title>
        <authorList>
            <person name="Brown C.T."/>
            <person name="Hug L.A."/>
            <person name="Thomas B.C."/>
            <person name="Sharon I."/>
            <person name="Castelle C.J."/>
            <person name="Singh A."/>
            <person name="Wilkins M.J."/>
            <person name="Williams K.H."/>
            <person name="Banfield J.F."/>
        </authorList>
    </citation>
    <scope>NUCLEOTIDE SEQUENCE [LARGE SCALE GENOMIC DNA]</scope>
</reference>
<organism evidence="2 3">
    <name type="scientific">Candidatus Wolfebacteria bacterium GW2011_GWC2_39_22</name>
    <dbReference type="NCBI Taxonomy" id="1619013"/>
    <lineage>
        <taxon>Bacteria</taxon>
        <taxon>Candidatus Wolfeibacteriota</taxon>
    </lineage>
</organism>
<accession>A0A0G0QQV6</accession>
<sequence length="137" mass="15892">MSFSDFDKIKEKDTILLLFGILFLVAPGILEFFVYYRSIFIDVNIVKLLLLAISLVLPASFIYTLVLFEKNKAREENDLFVAFVLSSVCSGLINYCALVIAYFANFSFRQFIEILFAIQIIIFFLLIWIRMDSKKSE</sequence>
<comment type="caution">
    <text evidence="2">The sequence shown here is derived from an EMBL/GenBank/DDBJ whole genome shotgun (WGS) entry which is preliminary data.</text>
</comment>
<dbReference type="STRING" id="1619013.UT41_C0001G0299"/>
<keyword evidence="1" id="KW-1133">Transmembrane helix</keyword>
<dbReference type="EMBL" id="LBWR01000001">
    <property type="protein sequence ID" value="KKR12755.1"/>
    <property type="molecule type" value="Genomic_DNA"/>
</dbReference>
<gene>
    <name evidence="2" type="ORF">UT41_C0001G0299</name>
</gene>